<dbReference type="Pfam" id="PF18290">
    <property type="entry name" value="Nudix_hydro"/>
    <property type="match status" value="1"/>
</dbReference>
<evidence type="ECO:0000259" key="3">
    <source>
        <dbReference type="PROSITE" id="PS51462"/>
    </source>
</evidence>
<reference evidence="4" key="1">
    <citation type="journal article" date="2020" name="bioRxiv">
        <title>Hybrid origin of Populus tomentosa Carr. identified through genome sequencing and phylogenomic analysis.</title>
        <authorList>
            <person name="An X."/>
            <person name="Gao K."/>
            <person name="Chen Z."/>
            <person name="Li J."/>
            <person name="Yang X."/>
            <person name="Yang X."/>
            <person name="Zhou J."/>
            <person name="Guo T."/>
            <person name="Zhao T."/>
            <person name="Huang S."/>
            <person name="Miao D."/>
            <person name="Khan W.U."/>
            <person name="Rao P."/>
            <person name="Ye M."/>
            <person name="Lei B."/>
            <person name="Liao W."/>
            <person name="Wang J."/>
            <person name="Ji L."/>
            <person name="Li Y."/>
            <person name="Guo B."/>
            <person name="Mustafa N.S."/>
            <person name="Li S."/>
            <person name="Yun Q."/>
            <person name="Keller S.R."/>
            <person name="Mao J."/>
            <person name="Zhang R."/>
            <person name="Strauss S.H."/>
        </authorList>
    </citation>
    <scope>NUCLEOTIDE SEQUENCE</scope>
    <source>
        <strain evidence="4">GM15</strain>
        <tissue evidence="4">Leaf</tissue>
    </source>
</reference>
<dbReference type="AlphaFoldDB" id="A0A8X7YFL4"/>
<keyword evidence="2" id="KW-0378">Hydrolase</keyword>
<proteinExistence type="inferred from homology"/>
<protein>
    <recommendedName>
        <fullName evidence="3">Nudix hydrolase domain-containing protein</fullName>
    </recommendedName>
</protein>
<evidence type="ECO:0000313" key="4">
    <source>
        <dbReference type="EMBL" id="KAG6744490.1"/>
    </source>
</evidence>
<dbReference type="InterPro" id="IPR000086">
    <property type="entry name" value="NUDIX_hydrolase_dom"/>
</dbReference>
<dbReference type="InterPro" id="IPR003293">
    <property type="entry name" value="Nudix_hydrolase6-like"/>
</dbReference>
<dbReference type="Pfam" id="PF00293">
    <property type="entry name" value="NUDIX"/>
    <property type="match status" value="1"/>
</dbReference>
<dbReference type="CDD" id="cd04670">
    <property type="entry name" value="NUDIX_ASFGF2_Nudt6"/>
    <property type="match status" value="1"/>
</dbReference>
<dbReference type="Proteomes" id="UP000886885">
    <property type="component" value="Chromosome 16A"/>
</dbReference>
<dbReference type="GO" id="GO:0051287">
    <property type="term" value="F:NAD binding"/>
    <property type="evidence" value="ECO:0007669"/>
    <property type="project" value="TreeGrafter"/>
</dbReference>
<dbReference type="InterPro" id="IPR040618">
    <property type="entry name" value="Pre-Nudix"/>
</dbReference>
<dbReference type="PROSITE" id="PS51462">
    <property type="entry name" value="NUDIX"/>
    <property type="match status" value="1"/>
</dbReference>
<comment type="similarity">
    <text evidence="1">Belongs to the Nudix hydrolase family.</text>
</comment>
<evidence type="ECO:0000256" key="1">
    <source>
        <dbReference type="ARBA" id="ARBA00005582"/>
    </source>
</evidence>
<dbReference type="GO" id="GO:0047631">
    <property type="term" value="F:ADP-ribose diphosphatase activity"/>
    <property type="evidence" value="ECO:0007669"/>
    <property type="project" value="TreeGrafter"/>
</dbReference>
<evidence type="ECO:0000313" key="5">
    <source>
        <dbReference type="Proteomes" id="UP000886885"/>
    </source>
</evidence>
<accession>A0A8X7YFL4</accession>
<comment type="caution">
    <text evidence="4">The sequence shown here is derived from an EMBL/GenBank/DDBJ whole genome shotgun (WGS) entry which is preliminary data.</text>
</comment>
<dbReference type="EMBL" id="JAAWWB010000031">
    <property type="protein sequence ID" value="KAG6744490.1"/>
    <property type="molecule type" value="Genomic_DNA"/>
</dbReference>
<feature type="domain" description="Nudix hydrolase" evidence="3">
    <location>
        <begin position="214"/>
        <end position="346"/>
    </location>
</feature>
<keyword evidence="5" id="KW-1185">Reference proteome</keyword>
<dbReference type="FunFam" id="3.90.79.10:FF:000015">
    <property type="entry name" value="Nudix hydrolase 8"/>
    <property type="match status" value="1"/>
</dbReference>
<dbReference type="PANTHER" id="PTHR13994:SF29">
    <property type="entry name" value="NUDIX HYDROLASE 2"/>
    <property type="match status" value="1"/>
</dbReference>
<evidence type="ECO:0000256" key="2">
    <source>
        <dbReference type="ARBA" id="ARBA00022801"/>
    </source>
</evidence>
<name>A0A8X7YFL4_POPTO</name>
<organism evidence="4 5">
    <name type="scientific">Populus tomentosa</name>
    <name type="common">Chinese white poplar</name>
    <dbReference type="NCBI Taxonomy" id="118781"/>
    <lineage>
        <taxon>Eukaryota</taxon>
        <taxon>Viridiplantae</taxon>
        <taxon>Streptophyta</taxon>
        <taxon>Embryophyta</taxon>
        <taxon>Tracheophyta</taxon>
        <taxon>Spermatophyta</taxon>
        <taxon>Magnoliopsida</taxon>
        <taxon>eudicotyledons</taxon>
        <taxon>Gunneridae</taxon>
        <taxon>Pentapetalae</taxon>
        <taxon>rosids</taxon>
        <taxon>fabids</taxon>
        <taxon>Malpighiales</taxon>
        <taxon>Salicaceae</taxon>
        <taxon>Saliceae</taxon>
        <taxon>Populus</taxon>
    </lineage>
</organism>
<dbReference type="GO" id="GO:0035529">
    <property type="term" value="F:NADH pyrophosphatase activity"/>
    <property type="evidence" value="ECO:0007669"/>
    <property type="project" value="TreeGrafter"/>
</dbReference>
<sequence>MIRCFSPRSFLSSAVIFPLGRNTLHSSAVCKVHSVLVFGIWVRARIAVGASSMAVLVCSKSGMEQVLVENEEVQQVKLLDSVNDDFGGVIVELSEAMDLKVFASMLKASIALWRSQCAVIDSEFGVLGGIGERPIRNLSYRAYALRNLKSALHGQLKSVFRGKRGVWIKVPIQLVNLVEAAVKEGFWFHHAEPKYLMLAFWIPEGSHTLPANASHRVTIGAFVMNKKREVLVVQEKYGIFRGTGIWKLPTGTVDEGEDIRAGAIREVKEETAIDTEFVEVLAFRQSHKSFFGKSDLIFVCMLRPLSFDIQKQESEIEDAQWMPWDDYVAQPFVQTHELSKQLVDICKAKEDETYFGFSPVPIASKLPDRKSYLYLNDRDLKGSEVRMSLTTQKYIF</sequence>
<dbReference type="PANTHER" id="PTHR13994">
    <property type="entry name" value="NUDIX HYDROLASE RELATED"/>
    <property type="match status" value="1"/>
</dbReference>
<dbReference type="OrthoDB" id="447842at2759"/>
<gene>
    <name evidence="4" type="ORF">POTOM_051122</name>
</gene>